<organism evidence="1 2">
    <name type="scientific">[Clostridium] leptum</name>
    <dbReference type="NCBI Taxonomy" id="1535"/>
    <lineage>
        <taxon>Bacteria</taxon>
        <taxon>Bacillati</taxon>
        <taxon>Bacillota</taxon>
        <taxon>Clostridia</taxon>
        <taxon>Eubacteriales</taxon>
        <taxon>Oscillospiraceae</taxon>
        <taxon>Oscillospiraceae incertae sedis</taxon>
    </lineage>
</organism>
<dbReference type="Proteomes" id="UP000284751">
    <property type="component" value="Unassembled WGS sequence"/>
</dbReference>
<gene>
    <name evidence="1" type="ORF">DWY99_02935</name>
</gene>
<name>A0A412B053_9FIRM</name>
<evidence type="ECO:0000313" key="1">
    <source>
        <dbReference type="EMBL" id="RGQ43367.1"/>
    </source>
</evidence>
<dbReference type="AlphaFoldDB" id="A0A412B053"/>
<reference evidence="1 2" key="1">
    <citation type="submission" date="2018-08" db="EMBL/GenBank/DDBJ databases">
        <title>A genome reference for cultivated species of the human gut microbiota.</title>
        <authorList>
            <person name="Zou Y."/>
            <person name="Xue W."/>
            <person name="Luo G."/>
        </authorList>
    </citation>
    <scope>NUCLEOTIDE SEQUENCE [LARGE SCALE GENOMIC DNA]</scope>
    <source>
        <strain evidence="1 2">AF28-26</strain>
    </source>
</reference>
<evidence type="ECO:0000313" key="2">
    <source>
        <dbReference type="Proteomes" id="UP000284751"/>
    </source>
</evidence>
<accession>A0A412B053</accession>
<protein>
    <submittedName>
        <fullName evidence="1">Uncharacterized protein</fullName>
    </submittedName>
</protein>
<comment type="caution">
    <text evidence="1">The sequence shown here is derived from an EMBL/GenBank/DDBJ whole genome shotgun (WGS) entry which is preliminary data.</text>
</comment>
<dbReference type="EMBL" id="QRTC01000006">
    <property type="protein sequence ID" value="RGQ43367.1"/>
    <property type="molecule type" value="Genomic_DNA"/>
</dbReference>
<proteinExistence type="predicted"/>
<sequence>MIHSLKGAARDSRRPFPFFPSSEKKPVLHGSIIASAFLEPIKPFSHREAGFPAARFRFCFSFGSLESRFFQKTIEKANGKA</sequence>